<gene>
    <name evidence="2" type="ORF">OPV22_005807</name>
</gene>
<dbReference type="AlphaFoldDB" id="A0AAV8RJH5"/>
<dbReference type="PANTHER" id="PTHR33870">
    <property type="entry name" value="CARDIOMYOPATHY-ASSOCIATED PROTEIN"/>
    <property type="match status" value="1"/>
</dbReference>
<evidence type="ECO:0000256" key="1">
    <source>
        <dbReference type="SAM" id="MobiDB-lite"/>
    </source>
</evidence>
<comment type="caution">
    <text evidence="2">The sequence shown here is derived from an EMBL/GenBank/DDBJ whole genome shotgun (WGS) entry which is preliminary data.</text>
</comment>
<feature type="compositionally biased region" description="Basic and acidic residues" evidence="1">
    <location>
        <begin position="52"/>
        <end position="68"/>
    </location>
</feature>
<proteinExistence type="predicted"/>
<feature type="region of interest" description="Disordered" evidence="1">
    <location>
        <begin position="24"/>
        <end position="71"/>
    </location>
</feature>
<keyword evidence="3" id="KW-1185">Reference proteome</keyword>
<accession>A0AAV8RJH5</accession>
<evidence type="ECO:0000313" key="3">
    <source>
        <dbReference type="Proteomes" id="UP001222027"/>
    </source>
</evidence>
<dbReference type="EMBL" id="JAQQAF010000002">
    <property type="protein sequence ID" value="KAJ8504921.1"/>
    <property type="molecule type" value="Genomic_DNA"/>
</dbReference>
<organism evidence="2 3">
    <name type="scientific">Ensete ventricosum</name>
    <name type="common">Abyssinian banana</name>
    <name type="synonym">Musa ensete</name>
    <dbReference type="NCBI Taxonomy" id="4639"/>
    <lineage>
        <taxon>Eukaryota</taxon>
        <taxon>Viridiplantae</taxon>
        <taxon>Streptophyta</taxon>
        <taxon>Embryophyta</taxon>
        <taxon>Tracheophyta</taxon>
        <taxon>Spermatophyta</taxon>
        <taxon>Magnoliopsida</taxon>
        <taxon>Liliopsida</taxon>
        <taxon>Zingiberales</taxon>
        <taxon>Musaceae</taxon>
        <taxon>Ensete</taxon>
    </lineage>
</organism>
<name>A0AAV8RJH5_ENSVE</name>
<protein>
    <submittedName>
        <fullName evidence="2">Uncharacterized protein</fullName>
    </submittedName>
</protein>
<evidence type="ECO:0000313" key="2">
    <source>
        <dbReference type="EMBL" id="KAJ8504921.1"/>
    </source>
</evidence>
<reference evidence="2 3" key="1">
    <citation type="submission" date="2022-12" db="EMBL/GenBank/DDBJ databases">
        <title>Chromosome-scale assembly of the Ensete ventricosum genome.</title>
        <authorList>
            <person name="Dussert Y."/>
            <person name="Stocks J."/>
            <person name="Wendawek A."/>
            <person name="Woldeyes F."/>
            <person name="Nichols R.A."/>
            <person name="Borrell J.S."/>
        </authorList>
    </citation>
    <scope>NUCLEOTIDE SEQUENCE [LARGE SCALE GENOMIC DNA]</scope>
    <source>
        <strain evidence="3">cv. Maze</strain>
        <tissue evidence="2">Seeds</tissue>
    </source>
</reference>
<sequence>MVLHSILYQTIRKVLHPLLGSEHPQCAPTSKDDSNVASQELSLGDGSDDDSNENKAKSHENEKDKETYEEKDDVTIAAVEWTKDDQKNVMDLGSFELERSHRYHTFLQQDIIPSDPLMIKKFQWAYQVMEVHLMQNEASSATSSWMQREVLGVESSQVVPDLADDKSFINLLSIKGLLMTPQDN</sequence>
<dbReference type="PANTHER" id="PTHR33870:SF4">
    <property type="entry name" value="CARDIOMYOPATHY-ASSOCIATED PROTEIN"/>
    <property type="match status" value="1"/>
</dbReference>
<dbReference type="Proteomes" id="UP001222027">
    <property type="component" value="Unassembled WGS sequence"/>
</dbReference>